<dbReference type="Pfam" id="PF04311">
    <property type="entry name" value="DUF459"/>
    <property type="match status" value="1"/>
</dbReference>
<keyword evidence="3" id="KW-1185">Reference proteome</keyword>
<reference evidence="2 3" key="1">
    <citation type="submission" date="2019-06" db="EMBL/GenBank/DDBJ databases">
        <title>Genome of new Rhodobacteraceae sp. SM1903.</title>
        <authorList>
            <person name="Ren X."/>
        </authorList>
    </citation>
    <scope>NUCLEOTIDE SEQUENCE [LARGE SCALE GENOMIC DNA]</scope>
    <source>
        <strain evidence="2 3">SM1903</strain>
    </source>
</reference>
<protein>
    <submittedName>
        <fullName evidence="2">DUF459 domain-containing protein</fullName>
    </submittedName>
</protein>
<evidence type="ECO:0000256" key="1">
    <source>
        <dbReference type="SAM" id="SignalP"/>
    </source>
</evidence>
<proteinExistence type="predicted"/>
<dbReference type="PANTHER" id="PTHR30383">
    <property type="entry name" value="THIOESTERASE 1/PROTEASE 1/LYSOPHOSPHOLIPASE L1"/>
    <property type="match status" value="1"/>
</dbReference>
<dbReference type="GO" id="GO:0004622">
    <property type="term" value="F:phosphatidylcholine lysophospholipase activity"/>
    <property type="evidence" value="ECO:0007669"/>
    <property type="project" value="TreeGrafter"/>
</dbReference>
<comment type="caution">
    <text evidence="2">The sequence shown here is derived from an EMBL/GenBank/DDBJ whole genome shotgun (WGS) entry which is preliminary data.</text>
</comment>
<dbReference type="InterPro" id="IPR007407">
    <property type="entry name" value="DUF459"/>
</dbReference>
<accession>A0A5C5GEN7</accession>
<dbReference type="InterPro" id="IPR051532">
    <property type="entry name" value="Ester_Hydrolysis_Enzymes"/>
</dbReference>
<organism evidence="2 3">
    <name type="scientific">Pelagovum pacificum</name>
    <dbReference type="NCBI Taxonomy" id="2588711"/>
    <lineage>
        <taxon>Bacteria</taxon>
        <taxon>Pseudomonadati</taxon>
        <taxon>Pseudomonadota</taxon>
        <taxon>Alphaproteobacteria</taxon>
        <taxon>Rhodobacterales</taxon>
        <taxon>Paracoccaceae</taxon>
        <taxon>Pelagovum</taxon>
    </lineage>
</organism>
<dbReference type="RefSeq" id="WP_140193088.1">
    <property type="nucleotide sequence ID" value="NZ_CP065915.1"/>
</dbReference>
<evidence type="ECO:0000313" key="3">
    <source>
        <dbReference type="Proteomes" id="UP000314011"/>
    </source>
</evidence>
<evidence type="ECO:0000313" key="2">
    <source>
        <dbReference type="EMBL" id="TNY32411.1"/>
    </source>
</evidence>
<feature type="chain" id="PRO_5022802561" evidence="1">
    <location>
        <begin position="25"/>
        <end position="281"/>
    </location>
</feature>
<keyword evidence="1" id="KW-0732">Signal</keyword>
<dbReference type="SUPFAM" id="SSF52266">
    <property type="entry name" value="SGNH hydrolase"/>
    <property type="match status" value="1"/>
</dbReference>
<dbReference type="EMBL" id="VFFF01000001">
    <property type="protein sequence ID" value="TNY32411.1"/>
    <property type="molecule type" value="Genomic_DNA"/>
</dbReference>
<sequence length="281" mass="29727">MKHFACLVGGITAAAFAFSTPAAAQDLGLSLTQPKVATIAQTGQTLRPGITSADPARMLVIGDSLASGFGTLLEQRAGARDLPMIVEGRGRPSTGLSRADYYDWPANFAGMAAASRPDIVVAHFGANDMQSVLAPEGRTNYGTDAWEDAYRTQIRKILDVAAENDAVLIWLGPAPDGSTNLNNHLARLNPWMEEEALAAGASFIPLTPLTAPTGVFQRTVTIDGQAISMRTADGSHFTPQGYALVANYVLDQLIERFPELAPVETATTLASASDPIQSDLQ</sequence>
<dbReference type="Gene3D" id="3.40.50.1110">
    <property type="entry name" value="SGNH hydrolase"/>
    <property type="match status" value="1"/>
</dbReference>
<feature type="signal peptide" evidence="1">
    <location>
        <begin position="1"/>
        <end position="24"/>
    </location>
</feature>
<dbReference type="AlphaFoldDB" id="A0A5C5GEN7"/>
<dbReference type="InterPro" id="IPR036514">
    <property type="entry name" value="SGNH_hydro_sf"/>
</dbReference>
<dbReference type="OrthoDB" id="9805649at2"/>
<dbReference type="Proteomes" id="UP000314011">
    <property type="component" value="Unassembled WGS sequence"/>
</dbReference>
<name>A0A5C5GEN7_9RHOB</name>
<dbReference type="PANTHER" id="PTHR30383:SF5">
    <property type="entry name" value="SGNH HYDROLASE-TYPE ESTERASE DOMAIN-CONTAINING PROTEIN"/>
    <property type="match status" value="1"/>
</dbReference>
<gene>
    <name evidence="2" type="ORF">FHY64_03710</name>
</gene>